<keyword evidence="10" id="KW-0732">Signal</keyword>
<organism evidence="13 14">
    <name type="scientific">Thelonectria olida</name>
    <dbReference type="NCBI Taxonomy" id="1576542"/>
    <lineage>
        <taxon>Eukaryota</taxon>
        <taxon>Fungi</taxon>
        <taxon>Dikarya</taxon>
        <taxon>Ascomycota</taxon>
        <taxon>Pezizomycotina</taxon>
        <taxon>Sordariomycetes</taxon>
        <taxon>Hypocreomycetidae</taxon>
        <taxon>Hypocreales</taxon>
        <taxon>Nectriaceae</taxon>
        <taxon>Thelonectria</taxon>
    </lineage>
</organism>
<comment type="catalytic activity">
    <reaction evidence="1">
        <text>Hydrolysis of (1-&gt;3)-beta-D-glucosidic linkages in (1-&gt;3)-beta-D-glucans.</text>
        <dbReference type="EC" id="3.2.1.39"/>
    </reaction>
</comment>
<dbReference type="OrthoDB" id="4473401at2759"/>
<dbReference type="InterPro" id="IPR040451">
    <property type="entry name" value="GH81_N"/>
</dbReference>
<dbReference type="Gene3D" id="1.20.5.420">
    <property type="entry name" value="Immunoglobulin FC, subunit C"/>
    <property type="match status" value="1"/>
</dbReference>
<feature type="signal peptide" evidence="10">
    <location>
        <begin position="1"/>
        <end position="18"/>
    </location>
</feature>
<reference evidence="13 14" key="1">
    <citation type="journal article" date="2021" name="Nat. Commun.">
        <title>Genetic determinants of endophytism in the Arabidopsis root mycobiome.</title>
        <authorList>
            <person name="Mesny F."/>
            <person name="Miyauchi S."/>
            <person name="Thiergart T."/>
            <person name="Pickel B."/>
            <person name="Atanasova L."/>
            <person name="Karlsson M."/>
            <person name="Huettel B."/>
            <person name="Barry K.W."/>
            <person name="Haridas S."/>
            <person name="Chen C."/>
            <person name="Bauer D."/>
            <person name="Andreopoulos W."/>
            <person name="Pangilinan J."/>
            <person name="LaButti K."/>
            <person name="Riley R."/>
            <person name="Lipzen A."/>
            <person name="Clum A."/>
            <person name="Drula E."/>
            <person name="Henrissat B."/>
            <person name="Kohler A."/>
            <person name="Grigoriev I.V."/>
            <person name="Martin F.M."/>
            <person name="Hacquard S."/>
        </authorList>
    </citation>
    <scope>NUCLEOTIDE SEQUENCE [LARGE SCALE GENOMIC DNA]</scope>
    <source>
        <strain evidence="13 14">MPI-CAGE-CH-0241</strain>
    </source>
</reference>
<accession>A0A9P8WA01</accession>
<evidence type="ECO:0000256" key="9">
    <source>
        <dbReference type="SAM" id="MobiDB-lite"/>
    </source>
</evidence>
<keyword evidence="5" id="KW-0119">Carbohydrate metabolism</keyword>
<evidence type="ECO:0000256" key="3">
    <source>
        <dbReference type="ARBA" id="ARBA00012780"/>
    </source>
</evidence>
<dbReference type="EC" id="3.2.1.39" evidence="3"/>
<evidence type="ECO:0000259" key="12">
    <source>
        <dbReference type="Pfam" id="PF17652"/>
    </source>
</evidence>
<name>A0A9P8WA01_9HYPO</name>
<evidence type="ECO:0000256" key="2">
    <source>
        <dbReference type="ARBA" id="ARBA00010730"/>
    </source>
</evidence>
<dbReference type="PROSITE" id="PS52008">
    <property type="entry name" value="GH81"/>
    <property type="match status" value="1"/>
</dbReference>
<evidence type="ECO:0000256" key="6">
    <source>
        <dbReference type="ARBA" id="ARBA00023295"/>
    </source>
</evidence>
<evidence type="ECO:0000256" key="10">
    <source>
        <dbReference type="SAM" id="SignalP"/>
    </source>
</evidence>
<dbReference type="Proteomes" id="UP000777438">
    <property type="component" value="Unassembled WGS sequence"/>
</dbReference>
<keyword evidence="6" id="KW-0326">Glycosidase</keyword>
<evidence type="ECO:0000256" key="7">
    <source>
        <dbReference type="ARBA" id="ARBA00023316"/>
    </source>
</evidence>
<dbReference type="GO" id="GO:0009986">
    <property type="term" value="C:cell surface"/>
    <property type="evidence" value="ECO:0007669"/>
    <property type="project" value="TreeGrafter"/>
</dbReference>
<keyword evidence="14" id="KW-1185">Reference proteome</keyword>
<dbReference type="GO" id="GO:0071555">
    <property type="term" value="P:cell wall organization"/>
    <property type="evidence" value="ECO:0007669"/>
    <property type="project" value="UniProtKB-KW"/>
</dbReference>
<proteinExistence type="inferred from homology"/>
<keyword evidence="8" id="KW-0624">Polysaccharide degradation</keyword>
<feature type="region of interest" description="Disordered" evidence="9">
    <location>
        <begin position="102"/>
        <end position="131"/>
    </location>
</feature>
<dbReference type="Pfam" id="PF03639">
    <property type="entry name" value="Glyco_hydro_81"/>
    <property type="match status" value="1"/>
</dbReference>
<sequence length="862" mass="94040">MKSNSLPVWLLWLTHAQGLTIPSVEQNVALDEQHNEEKRGAAETSDYLSTFAQSDIIPVTESLKVTTTSAPTGVVVIPPSLSDVEPQTTGFVVTKVDASGEEKQGPLLTKPIPSPTSLLQPISSSDSKRDEHPKALFRMAQDSSNKLSERAAADIFATPIDTSAPPSLFTRRTDHPVARLGVTKNGPVGTNSFYSNFFLGDQTSPTFTYPYSVAWVAGTGASASWGMSISHIEARQRVFGDVKFNKAAEYYINPIGIQSMVISARELTNTTVLTIDSLTAFSARVNLKKDSNSAPAIQFPLVQGIPYITAIFNGATPMIQTGVYFKSMTKVTKDPKTDVAKYNFVLEDGTTWRLYAHKTKGNALSLKLNNNGVAYASGAFYGTIQVTKDPKTTGSEALLDNGAGIYPTTVSLTGSVSGKVGTYGFKFARAGHKSGNIYMYALPHHVAVFDADSKARTKALTLQSQTKGLATLVLGSVWTMVEPSLPTSIGLDPWSSTKGSVKTLSAKAKAAIKAVAQVEISQDIDGQVSQDSMYFSGKTFAKFGQIVYVLQDMLGEKGLAQAGLAKLKTAFATFVANKQKYPLYYESAWGGVVSSASYTTGDSGNDFGNTYYNDHHFHYGYHILTAAYIGYYDKTWLAANKGWVQSLIRDFANPSTSDPYFPQFRSFDWYHGHSWAHGLFPSWDGRDQESSSEDIMSTYAILIWGKVIKDANMIARAQLQLAVQARAMRLYYLYTADNTAQPSNFIGNKVAGILFENKIHHTTYFSPDIEAIQGIHMIPVLAPSSYVRTNAFITQEWNTFFASGKVDKFNNAWQSIIYANYAAVDPVKAWNYFNSSSFNTVNLDGGASQTWYMAYAAALGGA</sequence>
<feature type="compositionally biased region" description="Polar residues" evidence="9">
    <location>
        <begin position="115"/>
        <end position="125"/>
    </location>
</feature>
<dbReference type="AlphaFoldDB" id="A0A9P8WA01"/>
<dbReference type="Pfam" id="PF17652">
    <property type="entry name" value="Glyco_hydro81C"/>
    <property type="match status" value="1"/>
</dbReference>
<evidence type="ECO:0000259" key="11">
    <source>
        <dbReference type="Pfam" id="PF03639"/>
    </source>
</evidence>
<comment type="similarity">
    <text evidence="2">Belongs to the glycosyl hydrolase 81 family.</text>
</comment>
<dbReference type="EMBL" id="JAGPYM010000005">
    <property type="protein sequence ID" value="KAH6894429.1"/>
    <property type="molecule type" value="Genomic_DNA"/>
</dbReference>
<dbReference type="InterPro" id="IPR005200">
    <property type="entry name" value="Endo-beta-glucanase"/>
</dbReference>
<evidence type="ECO:0000256" key="4">
    <source>
        <dbReference type="ARBA" id="ARBA00022801"/>
    </source>
</evidence>
<dbReference type="GO" id="GO:0042973">
    <property type="term" value="F:glucan endo-1,3-beta-D-glucosidase activity"/>
    <property type="evidence" value="ECO:0007669"/>
    <property type="project" value="UniProtKB-EC"/>
</dbReference>
<evidence type="ECO:0000313" key="14">
    <source>
        <dbReference type="Proteomes" id="UP000777438"/>
    </source>
</evidence>
<protein>
    <recommendedName>
        <fullName evidence="3">glucan endo-1,3-beta-D-glucosidase</fullName>
        <ecNumber evidence="3">3.2.1.39</ecNumber>
    </recommendedName>
</protein>
<comment type="caution">
    <text evidence="13">The sequence shown here is derived from an EMBL/GenBank/DDBJ whole genome shotgun (WGS) entry which is preliminary data.</text>
</comment>
<dbReference type="Gene3D" id="1.10.287.1170">
    <property type="entry name" value="glycoside hydrolase family 81 endo-[beta] glucanase"/>
    <property type="match status" value="1"/>
</dbReference>
<gene>
    <name evidence="13" type="ORF">B0T10DRAFT_558561</name>
</gene>
<dbReference type="InterPro" id="IPR040720">
    <property type="entry name" value="GH81_C"/>
</dbReference>
<dbReference type="PANTHER" id="PTHR31983:SF0">
    <property type="entry name" value="GLUCAN ENDO-1,3-BETA-D-GLUCOSIDASE 2"/>
    <property type="match status" value="1"/>
</dbReference>
<dbReference type="Gene3D" id="2.70.98.30">
    <property type="entry name" value="Golgi alpha-mannosidase II, domain 4"/>
    <property type="match status" value="1"/>
</dbReference>
<keyword evidence="7" id="KW-0961">Cell wall biogenesis/degradation</keyword>
<evidence type="ECO:0000313" key="13">
    <source>
        <dbReference type="EMBL" id="KAH6894429.1"/>
    </source>
</evidence>
<dbReference type="GO" id="GO:0052861">
    <property type="term" value="F:endo-1,3(4)-beta-glucanase activity"/>
    <property type="evidence" value="ECO:0007669"/>
    <property type="project" value="InterPro"/>
</dbReference>
<dbReference type="GO" id="GO:0000272">
    <property type="term" value="P:polysaccharide catabolic process"/>
    <property type="evidence" value="ECO:0007669"/>
    <property type="project" value="UniProtKB-KW"/>
</dbReference>
<feature type="domain" description="Glycosyl hydrolase family 81 C-terminal" evidence="12">
    <location>
        <begin position="504"/>
        <end position="853"/>
    </location>
</feature>
<evidence type="ECO:0000256" key="1">
    <source>
        <dbReference type="ARBA" id="ARBA00000382"/>
    </source>
</evidence>
<keyword evidence="4" id="KW-0378">Hydrolase</keyword>
<evidence type="ECO:0000256" key="8">
    <source>
        <dbReference type="ARBA" id="ARBA00023326"/>
    </source>
</evidence>
<feature type="domain" description="Glycosyl hydrolase family 81 N-terminal" evidence="11">
    <location>
        <begin position="175"/>
        <end position="496"/>
    </location>
</feature>
<feature type="chain" id="PRO_5040278771" description="glucan endo-1,3-beta-D-glucosidase" evidence="10">
    <location>
        <begin position="19"/>
        <end position="862"/>
    </location>
</feature>
<dbReference type="PANTHER" id="PTHR31983">
    <property type="entry name" value="ENDO-1,3(4)-BETA-GLUCANASE 1"/>
    <property type="match status" value="1"/>
</dbReference>
<evidence type="ECO:0000256" key="5">
    <source>
        <dbReference type="ARBA" id="ARBA00023277"/>
    </source>
</evidence>